<evidence type="ECO:0000256" key="7">
    <source>
        <dbReference type="ARBA" id="ARBA00047473"/>
    </source>
</evidence>
<dbReference type="Pfam" id="PF03720">
    <property type="entry name" value="UDPG_MGDP_dh_C"/>
    <property type="match status" value="1"/>
</dbReference>
<proteinExistence type="inferred from homology"/>
<dbReference type="InterPro" id="IPR014027">
    <property type="entry name" value="UDP-Glc/GDP-Man_DH_C"/>
</dbReference>
<dbReference type="InterPro" id="IPR008927">
    <property type="entry name" value="6-PGluconate_DH-like_C_sf"/>
</dbReference>
<comment type="pathway">
    <text evidence="1">Nucleotide-sugar biosynthesis; UDP-alpha-D-glucuronate biosynthesis; UDP-alpha-D-glucuronate from UDP-alpha-D-glucose: step 1/1.</text>
</comment>
<dbReference type="NCBIfam" id="TIGR03026">
    <property type="entry name" value="NDP-sugDHase"/>
    <property type="match status" value="1"/>
</dbReference>
<dbReference type="Proteomes" id="UP001596405">
    <property type="component" value="Unassembled WGS sequence"/>
</dbReference>
<dbReference type="GO" id="GO:0016491">
    <property type="term" value="F:oxidoreductase activity"/>
    <property type="evidence" value="ECO:0007669"/>
    <property type="project" value="UniProtKB-KW"/>
</dbReference>
<evidence type="ECO:0000259" key="9">
    <source>
        <dbReference type="SMART" id="SM00984"/>
    </source>
</evidence>
<dbReference type="InterPro" id="IPR036291">
    <property type="entry name" value="NAD(P)-bd_dom_sf"/>
</dbReference>
<reference evidence="11" key="1">
    <citation type="journal article" date="2019" name="Int. J. Syst. Evol. Microbiol.">
        <title>The Global Catalogue of Microorganisms (GCM) 10K type strain sequencing project: providing services to taxonomists for standard genome sequencing and annotation.</title>
        <authorList>
            <consortium name="The Broad Institute Genomics Platform"/>
            <consortium name="The Broad Institute Genome Sequencing Center for Infectious Disease"/>
            <person name="Wu L."/>
            <person name="Ma J."/>
        </authorList>
    </citation>
    <scope>NUCLEOTIDE SEQUENCE [LARGE SCALE GENOMIC DNA]</scope>
    <source>
        <strain evidence="11">CGMCC 4.7393</strain>
    </source>
</reference>
<evidence type="ECO:0000256" key="8">
    <source>
        <dbReference type="PIRNR" id="PIRNR000124"/>
    </source>
</evidence>
<dbReference type="SMART" id="SM00984">
    <property type="entry name" value="UDPG_MGDP_dh_C"/>
    <property type="match status" value="1"/>
</dbReference>
<evidence type="ECO:0000313" key="10">
    <source>
        <dbReference type="EMBL" id="MFC6998573.1"/>
    </source>
</evidence>
<name>A0ABW2DQA6_9BACT</name>
<evidence type="ECO:0000256" key="6">
    <source>
        <dbReference type="ARBA" id="ARBA00023027"/>
    </source>
</evidence>
<dbReference type="Pfam" id="PF03721">
    <property type="entry name" value="UDPG_MGDP_dh_N"/>
    <property type="match status" value="1"/>
</dbReference>
<feature type="domain" description="UDP-glucose/GDP-mannose dehydrogenase C-terminal" evidence="9">
    <location>
        <begin position="320"/>
        <end position="424"/>
    </location>
</feature>
<dbReference type="PANTHER" id="PTHR43750:SF3">
    <property type="entry name" value="UDP-GLUCOSE 6-DEHYDROGENASE TUAD"/>
    <property type="match status" value="1"/>
</dbReference>
<dbReference type="SUPFAM" id="SSF51735">
    <property type="entry name" value="NAD(P)-binding Rossmann-fold domains"/>
    <property type="match status" value="1"/>
</dbReference>
<sequence>MKIAVVGTGYVGLVTGTCFAEVGIDVTCIDVNVKKIEDLKHGILPIYEPGLEEMVLRNVEKGRLHFSTDLATAIQGCDAAFIAVGTPPGEDGSADLKYVLGVAREIGQHMNDYLVVVTKSTVPVGTAKKVKQAVAEELEKRNSNLTFDVASNPEFLKEGAAIEDFLKPDRIVIGVESEKAEEVMRKLYKPFLLNGHPIIFMDVPSAEMTKYAANSMLATKISFMNDIANLCEIMGADVNMVRRGIGSDTRIGNKFIYPGIGYGGSCFPKDVKALIKTAAENGYQMQILQAVELVNENQKEVLFNKVKKHFGSDLSGKTFALWGLSFKPKTDDMREAPSLVIIEKLLAEGASVQAYDPVAIKEAQHMLGDNDSIVYSKDEYEALIDADALLIVTEWPEFRSPNYQVIGKLLKNKVIFDGRNIYEAKDLQEMGFAYYGIGVQEVQPVTETTF</sequence>
<dbReference type="SUPFAM" id="SSF48179">
    <property type="entry name" value="6-phosphogluconate dehydrogenase C-terminal domain-like"/>
    <property type="match status" value="1"/>
</dbReference>
<dbReference type="RefSeq" id="WP_066617208.1">
    <property type="nucleotide sequence ID" value="NZ_JBHSYQ010000006.1"/>
</dbReference>
<evidence type="ECO:0000256" key="5">
    <source>
        <dbReference type="ARBA" id="ARBA00023002"/>
    </source>
</evidence>
<comment type="similarity">
    <text evidence="2 8">Belongs to the UDP-glucose/GDP-mannose dehydrogenase family.</text>
</comment>
<keyword evidence="11" id="KW-1185">Reference proteome</keyword>
<dbReference type="Pfam" id="PF00984">
    <property type="entry name" value="UDPG_MGDP_dh"/>
    <property type="match status" value="1"/>
</dbReference>
<dbReference type="SUPFAM" id="SSF52413">
    <property type="entry name" value="UDP-glucose/GDP-mannose dehydrogenase C-terminal domain"/>
    <property type="match status" value="1"/>
</dbReference>
<protein>
    <recommendedName>
        <fullName evidence="4 8">UDP-glucose 6-dehydrogenase</fullName>
        <ecNumber evidence="3 8">1.1.1.22</ecNumber>
    </recommendedName>
</protein>
<evidence type="ECO:0000256" key="1">
    <source>
        <dbReference type="ARBA" id="ARBA00004701"/>
    </source>
</evidence>
<dbReference type="PANTHER" id="PTHR43750">
    <property type="entry name" value="UDP-GLUCOSE 6-DEHYDROGENASE TUAD"/>
    <property type="match status" value="1"/>
</dbReference>
<comment type="caution">
    <text evidence="10">The sequence shown here is derived from an EMBL/GenBank/DDBJ whole genome shotgun (WGS) entry which is preliminary data.</text>
</comment>
<evidence type="ECO:0000256" key="3">
    <source>
        <dbReference type="ARBA" id="ARBA00012954"/>
    </source>
</evidence>
<dbReference type="InterPro" id="IPR001732">
    <property type="entry name" value="UDP-Glc/GDP-Man_DH_N"/>
</dbReference>
<dbReference type="InterPro" id="IPR017476">
    <property type="entry name" value="UDP-Glc/GDP-Man"/>
</dbReference>
<evidence type="ECO:0000256" key="4">
    <source>
        <dbReference type="ARBA" id="ARBA00015132"/>
    </source>
</evidence>
<dbReference type="EMBL" id="JBHSYQ010000006">
    <property type="protein sequence ID" value="MFC6998573.1"/>
    <property type="molecule type" value="Genomic_DNA"/>
</dbReference>
<gene>
    <name evidence="10" type="ORF">ACFQHR_13120</name>
</gene>
<evidence type="ECO:0000313" key="11">
    <source>
        <dbReference type="Proteomes" id="UP001596405"/>
    </source>
</evidence>
<dbReference type="InterPro" id="IPR014026">
    <property type="entry name" value="UDP-Glc/GDP-Man_DH_dimer"/>
</dbReference>
<dbReference type="InterPro" id="IPR028357">
    <property type="entry name" value="UDPglc_DH_bac"/>
</dbReference>
<dbReference type="EC" id="1.1.1.22" evidence="3 8"/>
<dbReference type="PIRSF" id="PIRSF000124">
    <property type="entry name" value="UDPglc_GDPman_dh"/>
    <property type="match status" value="1"/>
</dbReference>
<organism evidence="10 11">
    <name type="scientific">Rufibacter roseus</name>
    <dbReference type="NCBI Taxonomy" id="1567108"/>
    <lineage>
        <taxon>Bacteria</taxon>
        <taxon>Pseudomonadati</taxon>
        <taxon>Bacteroidota</taxon>
        <taxon>Cytophagia</taxon>
        <taxon>Cytophagales</taxon>
        <taxon>Hymenobacteraceae</taxon>
        <taxon>Rufibacter</taxon>
    </lineage>
</organism>
<keyword evidence="5 8" id="KW-0560">Oxidoreductase</keyword>
<keyword evidence="6 8" id="KW-0520">NAD</keyword>
<dbReference type="Gene3D" id="1.20.5.100">
    <property type="entry name" value="Cytochrome c1, transmembrane anchor, C-terminal"/>
    <property type="match status" value="1"/>
</dbReference>
<comment type="catalytic activity">
    <reaction evidence="7 8">
        <text>UDP-alpha-D-glucose + 2 NAD(+) + H2O = UDP-alpha-D-glucuronate + 2 NADH + 3 H(+)</text>
        <dbReference type="Rhea" id="RHEA:23596"/>
        <dbReference type="ChEBI" id="CHEBI:15377"/>
        <dbReference type="ChEBI" id="CHEBI:15378"/>
        <dbReference type="ChEBI" id="CHEBI:57540"/>
        <dbReference type="ChEBI" id="CHEBI:57945"/>
        <dbReference type="ChEBI" id="CHEBI:58052"/>
        <dbReference type="ChEBI" id="CHEBI:58885"/>
        <dbReference type="EC" id="1.1.1.22"/>
    </reaction>
</comment>
<dbReference type="Gene3D" id="3.40.50.720">
    <property type="entry name" value="NAD(P)-binding Rossmann-like Domain"/>
    <property type="match status" value="2"/>
</dbReference>
<dbReference type="PIRSF" id="PIRSF500134">
    <property type="entry name" value="UDPglc_DH_bac"/>
    <property type="match status" value="1"/>
</dbReference>
<dbReference type="InterPro" id="IPR036220">
    <property type="entry name" value="UDP-Glc/GDP-Man_DH_C_sf"/>
</dbReference>
<evidence type="ECO:0000256" key="2">
    <source>
        <dbReference type="ARBA" id="ARBA00006601"/>
    </source>
</evidence>
<accession>A0ABW2DQA6</accession>